<accession>A0A830FB70</accession>
<reference evidence="1" key="2">
    <citation type="submission" date="2020-09" db="EMBL/GenBank/DDBJ databases">
        <authorList>
            <person name="Sun Q."/>
            <person name="Ohkuma M."/>
        </authorList>
    </citation>
    <scope>NUCLEOTIDE SEQUENCE</scope>
    <source>
        <strain evidence="1">JCM 19596</strain>
    </source>
</reference>
<dbReference type="EMBL" id="BMPG01000002">
    <property type="protein sequence ID" value="GGL57744.1"/>
    <property type="molecule type" value="Genomic_DNA"/>
</dbReference>
<dbReference type="Proteomes" id="UP000607197">
    <property type="component" value="Unassembled WGS sequence"/>
</dbReference>
<evidence type="ECO:0008006" key="3">
    <source>
        <dbReference type="Google" id="ProtNLM"/>
    </source>
</evidence>
<dbReference type="SUPFAM" id="SSF46785">
    <property type="entry name" value="Winged helix' DNA-binding domain"/>
    <property type="match status" value="1"/>
</dbReference>
<proteinExistence type="predicted"/>
<dbReference type="AlphaFoldDB" id="A0A830FB70"/>
<dbReference type="InterPro" id="IPR036390">
    <property type="entry name" value="WH_DNA-bd_sf"/>
</dbReference>
<dbReference type="Gene3D" id="1.10.10.10">
    <property type="entry name" value="Winged helix-like DNA-binding domain superfamily/Winged helix DNA-binding domain"/>
    <property type="match status" value="1"/>
</dbReference>
<name>A0A830FB70_9EURY</name>
<keyword evidence="2" id="KW-1185">Reference proteome</keyword>
<comment type="caution">
    <text evidence="1">The sequence shown here is derived from an EMBL/GenBank/DDBJ whole genome shotgun (WGS) entry which is preliminary data.</text>
</comment>
<evidence type="ECO:0000313" key="2">
    <source>
        <dbReference type="Proteomes" id="UP000607197"/>
    </source>
</evidence>
<gene>
    <name evidence="1" type="ORF">GCM10009039_14910</name>
</gene>
<organism evidence="1 2">
    <name type="scientific">Halocalculus aciditolerans</name>
    <dbReference type="NCBI Taxonomy" id="1383812"/>
    <lineage>
        <taxon>Archaea</taxon>
        <taxon>Methanobacteriati</taxon>
        <taxon>Methanobacteriota</taxon>
        <taxon>Stenosarchaea group</taxon>
        <taxon>Halobacteria</taxon>
        <taxon>Halobacteriales</taxon>
        <taxon>Halobacteriaceae</taxon>
        <taxon>Halocalculus</taxon>
    </lineage>
</organism>
<evidence type="ECO:0000313" key="1">
    <source>
        <dbReference type="EMBL" id="GGL57744.1"/>
    </source>
</evidence>
<protein>
    <recommendedName>
        <fullName evidence="3">MarR family transcriptional regulator</fullName>
    </recommendedName>
</protein>
<dbReference type="InterPro" id="IPR036388">
    <property type="entry name" value="WH-like_DNA-bd_sf"/>
</dbReference>
<sequence length="118" mass="13409">MSGTDKYVLMRHRAEWQVLLDDRILEIMSDEDRALDAADLDERLNVDYSTAHIRRRCNKLAEEGLLTRVHPKKAAYVITDEGRAYLNEEYDVANHVYLDESSKSLGGVQEGANGEQGI</sequence>
<reference evidence="1" key="1">
    <citation type="journal article" date="2014" name="Int. J. Syst. Evol. Microbiol.">
        <title>Complete genome sequence of Corynebacterium casei LMG S-19264T (=DSM 44701T), isolated from a smear-ripened cheese.</title>
        <authorList>
            <consortium name="US DOE Joint Genome Institute (JGI-PGF)"/>
            <person name="Walter F."/>
            <person name="Albersmeier A."/>
            <person name="Kalinowski J."/>
            <person name="Ruckert C."/>
        </authorList>
    </citation>
    <scope>NUCLEOTIDE SEQUENCE</scope>
    <source>
        <strain evidence="1">JCM 19596</strain>
    </source>
</reference>